<organism evidence="1 2">
    <name type="scientific">Fasciola gigantica</name>
    <name type="common">Giant liver fluke</name>
    <dbReference type="NCBI Taxonomy" id="46835"/>
    <lineage>
        <taxon>Eukaryota</taxon>
        <taxon>Metazoa</taxon>
        <taxon>Spiralia</taxon>
        <taxon>Lophotrochozoa</taxon>
        <taxon>Platyhelminthes</taxon>
        <taxon>Trematoda</taxon>
        <taxon>Digenea</taxon>
        <taxon>Plagiorchiida</taxon>
        <taxon>Echinostomata</taxon>
        <taxon>Echinostomatoidea</taxon>
        <taxon>Fasciolidae</taxon>
        <taxon>Fasciola</taxon>
    </lineage>
</organism>
<keyword evidence="2" id="KW-1185">Reference proteome</keyword>
<dbReference type="AlphaFoldDB" id="A0A504YHY0"/>
<dbReference type="EMBL" id="SUNJ01008996">
    <property type="protein sequence ID" value="TPP60773.1"/>
    <property type="molecule type" value="Genomic_DNA"/>
</dbReference>
<accession>A0A504YHY0</accession>
<proteinExistence type="predicted"/>
<evidence type="ECO:0000313" key="1">
    <source>
        <dbReference type="EMBL" id="TPP60773.1"/>
    </source>
</evidence>
<reference evidence="1 2" key="1">
    <citation type="submission" date="2019-04" db="EMBL/GenBank/DDBJ databases">
        <title>Annotation for the trematode Fasciola gigantica.</title>
        <authorList>
            <person name="Choi Y.-J."/>
        </authorList>
    </citation>
    <scope>NUCLEOTIDE SEQUENCE [LARGE SCALE GENOMIC DNA]</scope>
    <source>
        <strain evidence="1">Uganda_cow_1</strain>
    </source>
</reference>
<comment type="caution">
    <text evidence="1">The sequence shown here is derived from an EMBL/GenBank/DDBJ whole genome shotgun (WGS) entry which is preliminary data.</text>
</comment>
<evidence type="ECO:0000313" key="2">
    <source>
        <dbReference type="Proteomes" id="UP000316759"/>
    </source>
</evidence>
<name>A0A504YHY0_FASGI</name>
<protein>
    <submittedName>
        <fullName evidence="1">Uncharacterized protein</fullName>
    </submittedName>
</protein>
<dbReference type="Proteomes" id="UP000316759">
    <property type="component" value="Unassembled WGS sequence"/>
</dbReference>
<sequence>MDTHTGIGGPGQHSWLSCTVPTICQCLATVSFFQVYRIKQVDRSRIVNAKSFLTGPDISEPYGTSLMTLESSEIIRVTKTTTGKSVQTRTMYKMIMSIVLLINEWNM</sequence>
<gene>
    <name evidence="1" type="ORF">FGIG_09290</name>
</gene>